<evidence type="ECO:0000256" key="3">
    <source>
        <dbReference type="ARBA" id="ARBA00022989"/>
    </source>
</evidence>
<evidence type="ECO:0000256" key="5">
    <source>
        <dbReference type="RuleBase" id="RU363122"/>
    </source>
</evidence>
<feature type="transmembrane region" description="Helical" evidence="5">
    <location>
        <begin position="154"/>
        <end position="180"/>
    </location>
</feature>
<dbReference type="Pfam" id="PF04144">
    <property type="entry name" value="SCAMP"/>
    <property type="match status" value="1"/>
</dbReference>
<feature type="transmembrane region" description="Helical" evidence="5">
    <location>
        <begin position="217"/>
        <end position="241"/>
    </location>
</feature>
<dbReference type="AlphaFoldDB" id="A0A6A7FPY4"/>
<feature type="compositionally biased region" description="Polar residues" evidence="6">
    <location>
        <begin position="109"/>
        <end position="121"/>
    </location>
</feature>
<keyword evidence="2 5" id="KW-0812">Transmembrane</keyword>
<feature type="compositionally biased region" description="Basic and acidic residues" evidence="6">
    <location>
        <begin position="95"/>
        <end position="108"/>
    </location>
</feature>
<protein>
    <recommendedName>
        <fullName evidence="5">Secretory carrier-associated membrane protein</fullName>
        <shortName evidence="5">Secretory carrier membrane protein</shortName>
    </recommendedName>
</protein>
<dbReference type="GO" id="GO:0055038">
    <property type="term" value="C:recycling endosome membrane"/>
    <property type="evidence" value="ECO:0007669"/>
    <property type="project" value="TreeGrafter"/>
</dbReference>
<feature type="transmembrane region" description="Helical" evidence="5">
    <location>
        <begin position="261"/>
        <end position="288"/>
    </location>
</feature>
<feature type="compositionally biased region" description="Low complexity" evidence="6">
    <location>
        <begin position="1"/>
        <end position="16"/>
    </location>
</feature>
<feature type="compositionally biased region" description="Polar residues" evidence="6">
    <location>
        <begin position="36"/>
        <end position="47"/>
    </location>
</feature>
<dbReference type="PANTHER" id="PTHR10687">
    <property type="entry name" value="SECRETORY CARRIER-ASSOCIATED MEMBRANE PROTEIN SCAMP"/>
    <property type="match status" value="1"/>
</dbReference>
<keyword evidence="3 5" id="KW-1133">Transmembrane helix</keyword>
<evidence type="ECO:0000256" key="4">
    <source>
        <dbReference type="ARBA" id="ARBA00023136"/>
    </source>
</evidence>
<reference evidence="7" key="1">
    <citation type="submission" date="2017-11" db="EMBL/GenBank/DDBJ databases">
        <title>The sensing device of the deep-sea amphipod.</title>
        <authorList>
            <person name="Kobayashi H."/>
            <person name="Nagahama T."/>
            <person name="Arai W."/>
            <person name="Sasagawa Y."/>
            <person name="Umeda M."/>
            <person name="Hayashi T."/>
            <person name="Nikaido I."/>
            <person name="Watanabe H."/>
            <person name="Oguri K."/>
            <person name="Kitazato H."/>
            <person name="Fujioka K."/>
            <person name="Kido Y."/>
            <person name="Takami H."/>
        </authorList>
    </citation>
    <scope>NUCLEOTIDE SEQUENCE</scope>
    <source>
        <tissue evidence="7">Whole body</tissue>
    </source>
</reference>
<proteinExistence type="evidence at transcript level"/>
<evidence type="ECO:0000256" key="1">
    <source>
        <dbReference type="ARBA" id="ARBA00004141"/>
    </source>
</evidence>
<accession>A0A6A7FPY4</accession>
<comment type="subcellular location">
    <subcellularLocation>
        <location evidence="1 5">Membrane</location>
        <topology evidence="1 5">Multi-pass membrane protein</topology>
    </subcellularLocation>
</comment>
<feature type="transmembrane region" description="Helical" evidence="5">
    <location>
        <begin position="186"/>
        <end position="205"/>
    </location>
</feature>
<dbReference type="GO" id="GO:0032588">
    <property type="term" value="C:trans-Golgi network membrane"/>
    <property type="evidence" value="ECO:0007669"/>
    <property type="project" value="TreeGrafter"/>
</dbReference>
<dbReference type="EMBL" id="IACT01000889">
    <property type="protein sequence ID" value="LAC20264.1"/>
    <property type="molecule type" value="mRNA"/>
</dbReference>
<name>A0A6A7FPY4_9CRUS</name>
<dbReference type="PANTHER" id="PTHR10687:SF2">
    <property type="entry name" value="SECRETORY CARRIER-ASSOCIATED MEMBRANE PROTEIN"/>
    <property type="match status" value="1"/>
</dbReference>
<keyword evidence="4 5" id="KW-0472">Membrane</keyword>
<organism evidence="7">
    <name type="scientific">Hirondellea gigas</name>
    <dbReference type="NCBI Taxonomy" id="1518452"/>
    <lineage>
        <taxon>Eukaryota</taxon>
        <taxon>Metazoa</taxon>
        <taxon>Ecdysozoa</taxon>
        <taxon>Arthropoda</taxon>
        <taxon>Crustacea</taxon>
        <taxon>Multicrustacea</taxon>
        <taxon>Malacostraca</taxon>
        <taxon>Eumalacostraca</taxon>
        <taxon>Peracarida</taxon>
        <taxon>Amphipoda</taxon>
        <taxon>Amphilochidea</taxon>
        <taxon>Lysianassida</taxon>
        <taxon>Lysianassidira</taxon>
        <taxon>Lysianassoidea</taxon>
        <taxon>Lysianassidae</taxon>
        <taxon>Hirondellea</taxon>
    </lineage>
</organism>
<feature type="region of interest" description="Disordered" evidence="6">
    <location>
        <begin position="1"/>
        <end position="76"/>
    </location>
</feature>
<keyword evidence="5" id="KW-0813">Transport</keyword>
<dbReference type="InterPro" id="IPR007273">
    <property type="entry name" value="SCAMP"/>
</dbReference>
<feature type="region of interest" description="Disordered" evidence="6">
    <location>
        <begin position="95"/>
        <end position="123"/>
    </location>
</feature>
<evidence type="ECO:0000256" key="2">
    <source>
        <dbReference type="ARBA" id="ARBA00022692"/>
    </source>
</evidence>
<comment type="similarity">
    <text evidence="5">Belongs to the SCAMP family.</text>
</comment>
<feature type="compositionally biased region" description="Pro residues" evidence="6">
    <location>
        <begin position="55"/>
        <end position="68"/>
    </location>
</feature>
<evidence type="ECO:0000256" key="6">
    <source>
        <dbReference type="SAM" id="MobiDB-lite"/>
    </source>
</evidence>
<sequence>MSGFDDNPFADPFADPSIQQAVNPPPPAGLEDYDPFSSTTTKPQSNNQPATLPTTAPPPAAQATPPPAYTATAAQQQQASAAEFQVLKKRQEELEQKAQELSRREEQLRNTANQQGGSPTNNWPPLPSYCPVGPCFYQDINVDIPLEFQRVVRLLYYLWMFHVLMLLLNMLGGLAIFVGGGAGETFGLSLLYLGLFSPVSYLCWFRPVYKAFRNDSSFNFMVFFFIFFFQVMVSVASAIGIPSMGSCGWISVGRAFSSGSIGLGVFLLLVAMTSTADAAAMAVLLIWVHRIYRSTGASFAKAQAEFAQGVMSNQHVQSATASAATSVVRGQFAAATTPTPTSNSAASSDPRF</sequence>
<dbReference type="GO" id="GO:0015031">
    <property type="term" value="P:protein transport"/>
    <property type="evidence" value="ECO:0007669"/>
    <property type="project" value="InterPro"/>
</dbReference>
<evidence type="ECO:0000313" key="7">
    <source>
        <dbReference type="EMBL" id="LAC20264.1"/>
    </source>
</evidence>